<dbReference type="InterPro" id="IPR002577">
    <property type="entry name" value="HTH_HxlR"/>
</dbReference>
<dbReference type="EMBL" id="VMSD01000005">
    <property type="protein sequence ID" value="KAF0846480.1"/>
    <property type="molecule type" value="Genomic_DNA"/>
</dbReference>
<evidence type="ECO:0000256" key="2">
    <source>
        <dbReference type="ARBA" id="ARBA00023125"/>
    </source>
</evidence>
<gene>
    <name evidence="5" type="ORF">FNL39_105395</name>
</gene>
<proteinExistence type="predicted"/>
<dbReference type="RefSeq" id="WP_067985301.1">
    <property type="nucleotide sequence ID" value="NZ_VMSD01000005.1"/>
</dbReference>
<dbReference type="InterPro" id="IPR036388">
    <property type="entry name" value="WH-like_DNA-bd_sf"/>
</dbReference>
<dbReference type="InterPro" id="IPR036390">
    <property type="entry name" value="WH_DNA-bd_sf"/>
</dbReference>
<sequence length="211" mass="22685">MENVKHPVGRSYGQFCGLARALDVVGDRWNLLVVRELLPGPLRYGELKSFLPGVASNLLAERLRTMESAGVVERRLGDTGVLYGLTPWGAELREPMEALGRWAIPLLATGRGDDTFRPRWLALALPAMLRDRTAAPPVEVGFDVEGLLIVLRIDEDGSSARIDADRQPETVLTAGPEIVIGLVAGALSVDQALASGAALLGNADVLQRVFP</sequence>
<protein>
    <submittedName>
        <fullName evidence="5">HxlR family transcriptional regulator</fullName>
    </submittedName>
</protein>
<comment type="caution">
    <text evidence="5">The sequence shown here is derived from an EMBL/GenBank/DDBJ whole genome shotgun (WGS) entry which is preliminary data.</text>
</comment>
<feature type="domain" description="HTH hxlR-type" evidence="4">
    <location>
        <begin position="16"/>
        <end position="111"/>
    </location>
</feature>
<accession>A0ABQ6YL11</accession>
<dbReference type="Gene3D" id="1.10.10.10">
    <property type="entry name" value="Winged helix-like DNA-binding domain superfamily/Winged helix DNA-binding domain"/>
    <property type="match status" value="1"/>
</dbReference>
<dbReference type="PANTHER" id="PTHR33204">
    <property type="entry name" value="TRANSCRIPTIONAL REGULATOR, MARR FAMILY"/>
    <property type="match status" value="1"/>
</dbReference>
<keyword evidence="6" id="KW-1185">Reference proteome</keyword>
<evidence type="ECO:0000256" key="3">
    <source>
        <dbReference type="ARBA" id="ARBA00023163"/>
    </source>
</evidence>
<dbReference type="Proteomes" id="UP000798951">
    <property type="component" value="Unassembled WGS sequence"/>
</dbReference>
<evidence type="ECO:0000259" key="4">
    <source>
        <dbReference type="PROSITE" id="PS51118"/>
    </source>
</evidence>
<name>A0ABQ6YL11_9NOCA</name>
<keyword evidence="1" id="KW-0805">Transcription regulation</keyword>
<keyword evidence="3" id="KW-0804">Transcription</keyword>
<evidence type="ECO:0000313" key="5">
    <source>
        <dbReference type="EMBL" id="KAF0846480.1"/>
    </source>
</evidence>
<reference evidence="5 6" key="1">
    <citation type="submission" date="2019-07" db="EMBL/GenBank/DDBJ databases">
        <title>Genomic Encyclopedia of Type Strains, Phase IV (KMG-IV): sequencing the most valuable type-strain genomes for metagenomic binning, comparative biology and taxonomic classification.</title>
        <authorList>
            <person name="Goeker M."/>
        </authorList>
    </citation>
    <scope>NUCLEOTIDE SEQUENCE [LARGE SCALE GENOMIC DNA]</scope>
    <source>
        <strain evidence="5 6">DSM 44831</strain>
    </source>
</reference>
<dbReference type="PROSITE" id="PS51118">
    <property type="entry name" value="HTH_HXLR"/>
    <property type="match status" value="1"/>
</dbReference>
<keyword evidence="2" id="KW-0238">DNA-binding</keyword>
<dbReference type="SUPFAM" id="SSF46785">
    <property type="entry name" value="Winged helix' DNA-binding domain"/>
    <property type="match status" value="1"/>
</dbReference>
<organism evidence="5 6">
    <name type="scientific">Nocardia caishijiensis</name>
    <dbReference type="NCBI Taxonomy" id="184756"/>
    <lineage>
        <taxon>Bacteria</taxon>
        <taxon>Bacillati</taxon>
        <taxon>Actinomycetota</taxon>
        <taxon>Actinomycetes</taxon>
        <taxon>Mycobacteriales</taxon>
        <taxon>Nocardiaceae</taxon>
        <taxon>Nocardia</taxon>
    </lineage>
</organism>
<evidence type="ECO:0000313" key="6">
    <source>
        <dbReference type="Proteomes" id="UP000798951"/>
    </source>
</evidence>
<dbReference type="Pfam" id="PF01638">
    <property type="entry name" value="HxlR"/>
    <property type="match status" value="1"/>
</dbReference>
<evidence type="ECO:0000256" key="1">
    <source>
        <dbReference type="ARBA" id="ARBA00023015"/>
    </source>
</evidence>
<dbReference type="PANTHER" id="PTHR33204:SF18">
    <property type="entry name" value="TRANSCRIPTIONAL REGULATORY PROTEIN"/>
    <property type="match status" value="1"/>
</dbReference>